<comment type="caution">
    <text evidence="3">The sequence shown here is derived from an EMBL/GenBank/DDBJ whole genome shotgun (WGS) entry which is preliminary data.</text>
</comment>
<keyword evidence="4" id="KW-1185">Reference proteome</keyword>
<evidence type="ECO:0000256" key="2">
    <source>
        <dbReference type="SAM" id="Phobius"/>
    </source>
</evidence>
<evidence type="ECO:0000313" key="3">
    <source>
        <dbReference type="EMBL" id="ROW00964.1"/>
    </source>
</evidence>
<feature type="transmembrane region" description="Helical" evidence="2">
    <location>
        <begin position="60"/>
        <end position="81"/>
    </location>
</feature>
<organism evidence="3 4">
    <name type="scientific">Cytospora chrysosperma</name>
    <name type="common">Cytospora canker fungus</name>
    <name type="synonym">Sphaeria chrysosperma</name>
    <dbReference type="NCBI Taxonomy" id="252740"/>
    <lineage>
        <taxon>Eukaryota</taxon>
        <taxon>Fungi</taxon>
        <taxon>Dikarya</taxon>
        <taxon>Ascomycota</taxon>
        <taxon>Pezizomycotina</taxon>
        <taxon>Sordariomycetes</taxon>
        <taxon>Sordariomycetidae</taxon>
        <taxon>Diaporthales</taxon>
        <taxon>Cytosporaceae</taxon>
        <taxon>Cytospora</taxon>
    </lineage>
</organism>
<feature type="region of interest" description="Disordered" evidence="1">
    <location>
        <begin position="113"/>
        <end position="192"/>
    </location>
</feature>
<sequence length="192" mass="21262">MSENSLLLTYSVIALYIFLYLVIIIITFELIILSPSFNPDGLEARWIPSVFFTKAYLSPLARVAFVLPAFLWPIFFTVIAFQAAGRAIRDAAMYIWNVAWGTEPCCCGMGSRSQAGGWQRQQRDEEAGEELPEWVTTNPDSGSSPSTHPVPLPVYSPPTSVGGMTIDHGYGAWDSSTVRRSTPDLRPSSHEQ</sequence>
<gene>
    <name evidence="3" type="ORF">VSDG_02699</name>
</gene>
<keyword evidence="2" id="KW-0472">Membrane</keyword>
<dbReference type="Proteomes" id="UP000284375">
    <property type="component" value="Unassembled WGS sequence"/>
</dbReference>
<feature type="compositionally biased region" description="Polar residues" evidence="1">
    <location>
        <begin position="135"/>
        <end position="147"/>
    </location>
</feature>
<evidence type="ECO:0000313" key="4">
    <source>
        <dbReference type="Proteomes" id="UP000284375"/>
    </source>
</evidence>
<protein>
    <submittedName>
        <fullName evidence="3">Uncharacterized protein</fullName>
    </submittedName>
</protein>
<keyword evidence="2" id="KW-0812">Transmembrane</keyword>
<accession>A0A423WC46</accession>
<feature type="compositionally biased region" description="Basic and acidic residues" evidence="1">
    <location>
        <begin position="181"/>
        <end position="192"/>
    </location>
</feature>
<name>A0A423WC46_CYTCH</name>
<evidence type="ECO:0000256" key="1">
    <source>
        <dbReference type="SAM" id="MobiDB-lite"/>
    </source>
</evidence>
<dbReference type="AlphaFoldDB" id="A0A423WC46"/>
<keyword evidence="2" id="KW-1133">Transmembrane helix</keyword>
<proteinExistence type="predicted"/>
<feature type="transmembrane region" description="Helical" evidence="2">
    <location>
        <begin position="7"/>
        <end position="33"/>
    </location>
</feature>
<dbReference type="OrthoDB" id="10636842at2759"/>
<dbReference type="EMBL" id="LJZO01000007">
    <property type="protein sequence ID" value="ROW00964.1"/>
    <property type="molecule type" value="Genomic_DNA"/>
</dbReference>
<reference evidence="3 4" key="1">
    <citation type="submission" date="2015-09" db="EMBL/GenBank/DDBJ databases">
        <title>Host preference determinants of Valsa canker pathogens revealed by comparative genomics.</title>
        <authorList>
            <person name="Yin Z."/>
            <person name="Huang L."/>
        </authorList>
    </citation>
    <scope>NUCLEOTIDE SEQUENCE [LARGE SCALE GENOMIC DNA]</scope>
    <source>
        <strain evidence="3 4">YSFL</strain>
    </source>
</reference>